<feature type="region of interest" description="Disordered" evidence="1">
    <location>
        <begin position="31"/>
        <end position="156"/>
    </location>
</feature>
<dbReference type="GO" id="GO:0008237">
    <property type="term" value="F:metallopeptidase activity"/>
    <property type="evidence" value="ECO:0007669"/>
    <property type="project" value="InterPro"/>
</dbReference>
<evidence type="ECO:0000313" key="3">
    <source>
        <dbReference type="EMBL" id="TYC99701.1"/>
    </source>
</evidence>
<comment type="caution">
    <text evidence="3">The sequence shown here is derived from an EMBL/GenBank/DDBJ whole genome shotgun (WGS) entry which is preliminary data.</text>
</comment>
<feature type="compositionally biased region" description="Low complexity" evidence="1">
    <location>
        <begin position="49"/>
        <end position="100"/>
    </location>
</feature>
<feature type="non-terminal residue" evidence="3">
    <location>
        <position position="533"/>
    </location>
</feature>
<evidence type="ECO:0000313" key="4">
    <source>
        <dbReference type="Proteomes" id="UP000323410"/>
    </source>
</evidence>
<dbReference type="Proteomes" id="UP000323410">
    <property type="component" value="Unassembled WGS sequence"/>
</dbReference>
<dbReference type="InterPro" id="IPR024079">
    <property type="entry name" value="MetalloPept_cat_dom_sf"/>
</dbReference>
<reference evidence="3 4" key="1">
    <citation type="submission" date="2019-08" db="EMBL/GenBank/DDBJ databases">
        <title>Genone of Arthrobacter echini P9.</title>
        <authorList>
            <person name="Bowman J.P."/>
        </authorList>
    </citation>
    <scope>NUCLEOTIDE SEQUENCE [LARGE SCALE GENOMIC DNA]</scope>
    <source>
        <strain evidence="3 4">P9</strain>
    </source>
</reference>
<dbReference type="AlphaFoldDB" id="A0A5D0XTK3"/>
<keyword evidence="4" id="KW-1185">Reference proteome</keyword>
<accession>A0A5D0XTK3</accession>
<feature type="signal peptide" evidence="2">
    <location>
        <begin position="1"/>
        <end position="28"/>
    </location>
</feature>
<feature type="chain" id="PRO_5022861511" description="Peptidase M11 gametolysin domain-containing protein" evidence="2">
    <location>
        <begin position="29"/>
        <end position="533"/>
    </location>
</feature>
<name>A0A5D0XTK3_9MICC</name>
<evidence type="ECO:0008006" key="5">
    <source>
        <dbReference type="Google" id="ProtNLM"/>
    </source>
</evidence>
<evidence type="ECO:0000256" key="2">
    <source>
        <dbReference type="SAM" id="SignalP"/>
    </source>
</evidence>
<organism evidence="3 4">
    <name type="scientific">Arthrobacter echini</name>
    <dbReference type="NCBI Taxonomy" id="1529066"/>
    <lineage>
        <taxon>Bacteria</taxon>
        <taxon>Bacillati</taxon>
        <taxon>Actinomycetota</taxon>
        <taxon>Actinomycetes</taxon>
        <taxon>Micrococcales</taxon>
        <taxon>Micrococcaceae</taxon>
        <taxon>Arthrobacter</taxon>
    </lineage>
</organism>
<dbReference type="OrthoDB" id="3758789at2"/>
<dbReference type="SUPFAM" id="SSF55486">
    <property type="entry name" value="Metalloproteases ('zincins'), catalytic domain"/>
    <property type="match status" value="1"/>
</dbReference>
<dbReference type="EMBL" id="VSLD01000002">
    <property type="protein sequence ID" value="TYC99701.1"/>
    <property type="molecule type" value="Genomic_DNA"/>
</dbReference>
<evidence type="ECO:0000256" key="1">
    <source>
        <dbReference type="SAM" id="MobiDB-lite"/>
    </source>
</evidence>
<gene>
    <name evidence="3" type="ORF">FQ377_07105</name>
</gene>
<proteinExistence type="predicted"/>
<dbReference type="RefSeq" id="WP_148600518.1">
    <property type="nucleotide sequence ID" value="NZ_VSLD01000002.1"/>
</dbReference>
<dbReference type="Gene3D" id="3.40.390.10">
    <property type="entry name" value="Collagenase (Catalytic Domain)"/>
    <property type="match status" value="1"/>
</dbReference>
<sequence>MTLPFHARLLCAALLSFGLIGSAVPAVALDAPPTPSSAATPSAPPPAAAPAETAPSSQDSTTTQKAQPTQAEPTPAAPTEAAPTAPAPSASAAPKAAPKAAPEKITSFVPDLDWNPLEDPDSNARYGEHYVDQSDGLGSAAPSTTDGSGGSAALAPRTGNFKVTLVTVQLSGKTVADTDAINMTAARNSIVSANNYWNSSSAGRLSFTNVREFRHKSAARITDSYGAIMEKVTNELGWQNRPYEALVIFVPHADLSYNGSWGILGGGFTDGPTSGRVIMPYPSALTNNVVSHEFGHVLGLHHANSLACSNGRSDVSRSGGTWTDRECYSAEYSDTTDLMGYAQVSSPRVNAFMWEYGGFGNGQEIRNLGTPTAVTRASLKPWAGTATARAAKFTDPVSKEVYYLEARLAVGYDSQTAIGGNEGVKITKRDNLGWSGNASIVLTPDSRRSGWGNTSLTWQQGQTFTTFAGTKVKIDSLTSAGATVTVTPKVIVPVAPKPVPIAPKPAPVAPVAVIDRAELRFSGPDFTGDGVTD</sequence>
<protein>
    <recommendedName>
        <fullName evidence="5">Peptidase M11 gametolysin domain-containing protein</fullName>
    </recommendedName>
</protein>
<keyword evidence="2" id="KW-0732">Signal</keyword>